<organism evidence="4 5">
    <name type="scientific">Nonomuraea soli</name>
    <dbReference type="NCBI Taxonomy" id="1032476"/>
    <lineage>
        <taxon>Bacteria</taxon>
        <taxon>Bacillati</taxon>
        <taxon>Actinomycetota</taxon>
        <taxon>Actinomycetes</taxon>
        <taxon>Streptosporangiales</taxon>
        <taxon>Streptosporangiaceae</taxon>
        <taxon>Nonomuraea</taxon>
    </lineage>
</organism>
<dbReference type="RefSeq" id="WP_181614996.1">
    <property type="nucleotide sequence ID" value="NZ_BAABAM010000007.1"/>
</dbReference>
<proteinExistence type="predicted"/>
<feature type="binding site" evidence="2">
    <location>
        <position position="92"/>
    </location>
    <ligand>
        <name>substrate</name>
    </ligand>
</feature>
<dbReference type="InterPro" id="IPR029058">
    <property type="entry name" value="AB_hydrolase_fold"/>
</dbReference>
<feature type="domain" description="Acetyl xylan esterase" evidence="3">
    <location>
        <begin position="1"/>
        <end position="321"/>
    </location>
</feature>
<feature type="active site" description="Nucleophile" evidence="1">
    <location>
        <position position="189"/>
    </location>
</feature>
<dbReference type="EMBL" id="JACDUR010000008">
    <property type="protein sequence ID" value="MBA2896297.1"/>
    <property type="molecule type" value="Genomic_DNA"/>
</dbReference>
<evidence type="ECO:0000256" key="1">
    <source>
        <dbReference type="PIRSR" id="PIRSR639069-1"/>
    </source>
</evidence>
<dbReference type="AlphaFoldDB" id="A0A7W0CS53"/>
<dbReference type="PANTHER" id="PTHR40111">
    <property type="entry name" value="CEPHALOSPORIN-C DEACETYLASE"/>
    <property type="match status" value="1"/>
</dbReference>
<sequence>MPLFDLPLDRLHEYRPERDEPADFDGFWARTLAEAAEHDLAAEFVPYDVPLAGVEVYDASFSGWGGDRIRGWFILPRGAEGPLPCVVQYIGYSGGRGFAHDNILWPTAGYAYLIMETRGMGGGNTERPGHTPDPHGGDHVHAFGMMTRGVLDPEQYYYRRVFTDAVRAIDAVRAHPGVDPSRIAVLGGSQGGGIAQAVAGLRPGQVRAALIDVPFLTHFRRAVEITPRDPYAEIVRFLSTHRDAEEQTFRTLSYFDGLNFAARGQADALYSVGLMDDVCPPSTVFAAYNHWQGEKEINVYPWNNHEGGSGFQKEAQLRYLAGRLKG</sequence>
<accession>A0A7W0CS53</accession>
<evidence type="ECO:0000313" key="5">
    <source>
        <dbReference type="Proteomes" id="UP000530928"/>
    </source>
</evidence>
<keyword evidence="4" id="KW-0378">Hydrolase</keyword>
<dbReference type="Gene3D" id="3.40.50.1820">
    <property type="entry name" value="alpha/beta hydrolase"/>
    <property type="match status" value="1"/>
</dbReference>
<evidence type="ECO:0000259" key="3">
    <source>
        <dbReference type="Pfam" id="PF05448"/>
    </source>
</evidence>
<reference evidence="4 5" key="1">
    <citation type="submission" date="2020-07" db="EMBL/GenBank/DDBJ databases">
        <title>Genomic Encyclopedia of Type Strains, Phase IV (KMG-IV): sequencing the most valuable type-strain genomes for metagenomic binning, comparative biology and taxonomic classification.</title>
        <authorList>
            <person name="Goeker M."/>
        </authorList>
    </citation>
    <scope>NUCLEOTIDE SEQUENCE [LARGE SCALE GENOMIC DNA]</scope>
    <source>
        <strain evidence="4 5">DSM 45533</strain>
    </source>
</reference>
<comment type="caution">
    <text evidence="4">The sequence shown here is derived from an EMBL/GenBank/DDBJ whole genome shotgun (WGS) entry which is preliminary data.</text>
</comment>
<evidence type="ECO:0000313" key="4">
    <source>
        <dbReference type="EMBL" id="MBA2896297.1"/>
    </source>
</evidence>
<dbReference type="Pfam" id="PF05448">
    <property type="entry name" value="AXE1"/>
    <property type="match status" value="1"/>
</dbReference>
<keyword evidence="5" id="KW-1185">Reference proteome</keyword>
<dbReference type="InterPro" id="IPR039069">
    <property type="entry name" value="CE7"/>
</dbReference>
<dbReference type="PANTHER" id="PTHR40111:SF1">
    <property type="entry name" value="CEPHALOSPORIN-C DEACETYLASE"/>
    <property type="match status" value="1"/>
</dbReference>
<dbReference type="EC" id="3.1.1.41" evidence="4"/>
<dbReference type="SUPFAM" id="SSF53474">
    <property type="entry name" value="alpha/beta-Hydrolases"/>
    <property type="match status" value="1"/>
</dbReference>
<dbReference type="GO" id="GO:0005976">
    <property type="term" value="P:polysaccharide metabolic process"/>
    <property type="evidence" value="ECO:0007669"/>
    <property type="project" value="TreeGrafter"/>
</dbReference>
<name>A0A7W0CS53_9ACTN</name>
<protein>
    <submittedName>
        <fullName evidence="4">Cephalosporin-C deacetylase</fullName>
        <ecNumber evidence="4">3.1.1.41</ecNumber>
    </submittedName>
</protein>
<evidence type="ECO:0000256" key="2">
    <source>
        <dbReference type="PIRSR" id="PIRSR639069-2"/>
    </source>
</evidence>
<dbReference type="GO" id="GO:0047739">
    <property type="term" value="F:cephalosporin-C deacetylase activity"/>
    <property type="evidence" value="ECO:0007669"/>
    <property type="project" value="UniProtKB-EC"/>
</dbReference>
<feature type="active site" description="Charge relay system" evidence="1">
    <location>
        <position position="276"/>
    </location>
</feature>
<dbReference type="Proteomes" id="UP000530928">
    <property type="component" value="Unassembled WGS sequence"/>
</dbReference>
<dbReference type="InterPro" id="IPR008391">
    <property type="entry name" value="AXE1_dom"/>
</dbReference>
<gene>
    <name evidence="4" type="ORF">HNR30_007688</name>
</gene>
<feature type="active site" description="Charge relay system" evidence="1">
    <location>
        <position position="305"/>
    </location>
</feature>